<name>A0ABU3RNT5_9BACL</name>
<accession>A0ABU3RNT5</accession>
<evidence type="ECO:0008006" key="3">
    <source>
        <dbReference type="Google" id="ProtNLM"/>
    </source>
</evidence>
<dbReference type="Proteomes" id="UP001260980">
    <property type="component" value="Unassembled WGS sequence"/>
</dbReference>
<evidence type="ECO:0000313" key="2">
    <source>
        <dbReference type="Proteomes" id="UP001260980"/>
    </source>
</evidence>
<comment type="caution">
    <text evidence="1">The sequence shown here is derived from an EMBL/GenBank/DDBJ whole genome shotgun (WGS) entry which is preliminary data.</text>
</comment>
<keyword evidence="2" id="KW-1185">Reference proteome</keyword>
<sequence>MPFSFEIDKRVIFITYISFAESYNKSIKEKGDGSDDEVAQRE</sequence>
<evidence type="ECO:0000313" key="1">
    <source>
        <dbReference type="EMBL" id="MDU0205527.1"/>
    </source>
</evidence>
<organism evidence="1 2">
    <name type="scientific">Paenibacillus violae</name>
    <dbReference type="NCBI Taxonomy" id="3077234"/>
    <lineage>
        <taxon>Bacteria</taxon>
        <taxon>Bacillati</taxon>
        <taxon>Bacillota</taxon>
        <taxon>Bacilli</taxon>
        <taxon>Bacillales</taxon>
        <taxon>Paenibacillaceae</taxon>
        <taxon>Paenibacillus</taxon>
    </lineage>
</organism>
<reference evidence="1 2" key="1">
    <citation type="submission" date="2023-10" db="EMBL/GenBank/DDBJ databases">
        <title>Paenibacillus strain PFR10 Genome sequencing and assembly.</title>
        <authorList>
            <person name="Kim I."/>
        </authorList>
    </citation>
    <scope>NUCLEOTIDE SEQUENCE [LARGE SCALE GENOMIC DNA]</scope>
    <source>
        <strain evidence="1 2">PFR10</strain>
    </source>
</reference>
<dbReference type="EMBL" id="JAWCUD010000014">
    <property type="protein sequence ID" value="MDU0205527.1"/>
    <property type="molecule type" value="Genomic_DNA"/>
</dbReference>
<gene>
    <name evidence="1" type="ORF">RQP52_31070</name>
</gene>
<proteinExistence type="predicted"/>
<dbReference type="RefSeq" id="WP_315955430.1">
    <property type="nucleotide sequence ID" value="NZ_JAWCUD010000014.1"/>
</dbReference>
<protein>
    <recommendedName>
        <fullName evidence="3">YqzL-like protein</fullName>
    </recommendedName>
</protein>